<gene>
    <name evidence="4" type="ORF">FE633_09090</name>
</gene>
<keyword evidence="5" id="KW-1185">Reference proteome</keyword>
<dbReference type="Proteomes" id="UP000305906">
    <property type="component" value="Unassembled WGS sequence"/>
</dbReference>
<dbReference type="GO" id="GO:0017168">
    <property type="term" value="F:5-oxoprolinase (ATP-hydrolyzing) activity"/>
    <property type="evidence" value="ECO:0007669"/>
    <property type="project" value="TreeGrafter"/>
</dbReference>
<feature type="domain" description="Hydantoinase A/oxoprolinase" evidence="1">
    <location>
        <begin position="225"/>
        <end position="505"/>
    </location>
</feature>
<dbReference type="InterPro" id="IPR043129">
    <property type="entry name" value="ATPase_NBD"/>
</dbReference>
<dbReference type="InterPro" id="IPR049517">
    <property type="entry name" value="ACX-like_C"/>
</dbReference>
<comment type="caution">
    <text evidence="4">The sequence shown here is derived from an EMBL/GenBank/DDBJ whole genome shotgun (WGS) entry which is preliminary data.</text>
</comment>
<dbReference type="InterPro" id="IPR002821">
    <property type="entry name" value="Hydantoinase_A"/>
</dbReference>
<feature type="domain" description="Acetophenone carboxylase-like C-terminal" evidence="3">
    <location>
        <begin position="526"/>
        <end position="713"/>
    </location>
</feature>
<dbReference type="RefSeq" id="WP_138044591.1">
    <property type="nucleotide sequence ID" value="NZ_VBZC01000008.1"/>
</dbReference>
<reference evidence="4 5" key="1">
    <citation type="submission" date="2019-05" db="EMBL/GenBank/DDBJ databases">
        <title>Streptomyces sp. NEAU-C151, a novel actinomycete isolated from soil.</title>
        <authorList>
            <person name="Han L."/>
            <person name="Jiang H."/>
        </authorList>
    </citation>
    <scope>NUCLEOTIDE SEQUENCE [LARGE SCALE GENOMIC DNA]</scope>
    <source>
        <strain evidence="4 5">NEAU-C151</strain>
    </source>
</reference>
<dbReference type="GO" id="GO:0006749">
    <property type="term" value="P:glutathione metabolic process"/>
    <property type="evidence" value="ECO:0007669"/>
    <property type="project" value="TreeGrafter"/>
</dbReference>
<dbReference type="Pfam" id="PF19278">
    <property type="entry name" value="Hydant_A_C"/>
    <property type="match status" value="1"/>
</dbReference>
<dbReference type="PANTHER" id="PTHR11365">
    <property type="entry name" value="5-OXOPROLINASE RELATED"/>
    <property type="match status" value="1"/>
</dbReference>
<evidence type="ECO:0000313" key="5">
    <source>
        <dbReference type="Proteomes" id="UP000305906"/>
    </source>
</evidence>
<dbReference type="Pfam" id="PF05378">
    <property type="entry name" value="Hydant_A_N"/>
    <property type="match status" value="1"/>
</dbReference>
<evidence type="ECO:0000259" key="1">
    <source>
        <dbReference type="Pfam" id="PF01968"/>
    </source>
</evidence>
<dbReference type="GO" id="GO:0005829">
    <property type="term" value="C:cytosol"/>
    <property type="evidence" value="ECO:0007669"/>
    <property type="project" value="TreeGrafter"/>
</dbReference>
<protein>
    <submittedName>
        <fullName evidence="4">Hydantoinase/oxoprolinase family protein</fullName>
    </submittedName>
</protein>
<evidence type="ECO:0000313" key="4">
    <source>
        <dbReference type="EMBL" id="TLS46462.1"/>
    </source>
</evidence>
<organism evidence="4 5">
    <name type="scientific">Streptomyces montanus</name>
    <dbReference type="NCBI Taxonomy" id="2580423"/>
    <lineage>
        <taxon>Bacteria</taxon>
        <taxon>Bacillati</taxon>
        <taxon>Actinomycetota</taxon>
        <taxon>Actinomycetes</taxon>
        <taxon>Kitasatosporales</taxon>
        <taxon>Streptomycetaceae</taxon>
        <taxon>Streptomyces</taxon>
    </lineage>
</organism>
<dbReference type="EMBL" id="VBZC01000008">
    <property type="protein sequence ID" value="TLS46462.1"/>
    <property type="molecule type" value="Genomic_DNA"/>
</dbReference>
<sequence>MTAQDQSLGAGESNWVALDAGGTMTDAVIVSDDGRFLVGKYLTNKQDESVSFIGSIADAAKTDGKQLSEVMPHSEVIVYAGTIMLNTLLSKTGSTVGLLLTQGFEDYLLMEKAEGGWLGYPYADRLHTVTHHHDDPVIPRDRVHGAQERIDLFGQVTVPLREEDVRVAARELVAAGVESIGVMFLFSHMNPAHEQRAAEIIAEEAPGVSVVLSSAIAPTHKEYTRLASVVAQSYAGERARKHFKAVEQKARSDGFRREVSTLLAHGGTVPVDTPRLYESYVSGPVGGVLGGHFVGEILGSDNVVCCDIGGTSFDVGIVRDGTIPITREPTLLSFRTNIPMIHTESIGAGMGSELGIHPLTGKLTIGPRSAGSDVGVCLNWPNPTITDCHLLLGYLDPNNFLGGDVPLDKDAAQAALEPMAKHFKVGVMEFCERAHQLVTESMREFLSNMLRGRGYTTEEYSMLMYGGGGPLGLSGVLDGLDFKEVITFPFAAVFSAFGVLCAPRRYRYHQATIAACPAGDDGPARAVKGAAIEAINAAWASLEERARQDFAIHGWDFGAARLNRSAYVRFTNQLSDFEVPWDGERLKSIDDLHELMRGYERVYTSIYPKQALYSEVGYQILELALSADLETPKPAIPVLDLHGRTPPSSAIKGTRPGHWKGEDITFRIYEMDELQAGNVVGGPAVIEHPATTLLIPPTHHVEFDSRRLIHYRAGQA</sequence>
<evidence type="ECO:0000259" key="3">
    <source>
        <dbReference type="Pfam" id="PF19278"/>
    </source>
</evidence>
<dbReference type="InterPro" id="IPR008040">
    <property type="entry name" value="Hydant_A_N"/>
</dbReference>
<dbReference type="Pfam" id="PF01968">
    <property type="entry name" value="Hydantoinase_A"/>
    <property type="match status" value="1"/>
</dbReference>
<accession>A0A5R9FR69</accession>
<name>A0A5R9FR69_9ACTN</name>
<feature type="domain" description="Hydantoinase/oxoprolinase N-terminal" evidence="2">
    <location>
        <begin position="16"/>
        <end position="204"/>
    </location>
</feature>
<dbReference type="InterPro" id="IPR045079">
    <property type="entry name" value="Oxoprolinase-like"/>
</dbReference>
<dbReference type="PANTHER" id="PTHR11365:SF23">
    <property type="entry name" value="HYPOTHETICAL 5-OXOPROLINASE (EUROFUNG)-RELATED"/>
    <property type="match status" value="1"/>
</dbReference>
<proteinExistence type="predicted"/>
<dbReference type="SUPFAM" id="SSF53067">
    <property type="entry name" value="Actin-like ATPase domain"/>
    <property type="match status" value="1"/>
</dbReference>
<dbReference type="AlphaFoldDB" id="A0A5R9FR69"/>
<evidence type="ECO:0000259" key="2">
    <source>
        <dbReference type="Pfam" id="PF05378"/>
    </source>
</evidence>